<feature type="transmembrane region" description="Helical" evidence="1">
    <location>
        <begin position="6"/>
        <end position="27"/>
    </location>
</feature>
<dbReference type="RefSeq" id="WP_379561209.1">
    <property type="nucleotide sequence ID" value="NZ_CP085256.1"/>
</dbReference>
<dbReference type="Proteomes" id="UP001597451">
    <property type="component" value="Unassembled WGS sequence"/>
</dbReference>
<evidence type="ECO:0000313" key="3">
    <source>
        <dbReference type="Proteomes" id="UP001597451"/>
    </source>
</evidence>
<name>A0ABW5PZ29_9BACI</name>
<keyword evidence="1" id="KW-1133">Transmembrane helix</keyword>
<reference evidence="3" key="1">
    <citation type="journal article" date="2019" name="Int. J. Syst. Evol. Microbiol.">
        <title>The Global Catalogue of Microorganisms (GCM) 10K type strain sequencing project: providing services to taxonomists for standard genome sequencing and annotation.</title>
        <authorList>
            <consortium name="The Broad Institute Genomics Platform"/>
            <consortium name="The Broad Institute Genome Sequencing Center for Infectious Disease"/>
            <person name="Wu L."/>
            <person name="Ma J."/>
        </authorList>
    </citation>
    <scope>NUCLEOTIDE SEQUENCE [LARGE SCALE GENOMIC DNA]</scope>
    <source>
        <strain evidence="3">TISTR 1858</strain>
    </source>
</reference>
<organism evidence="2 3">
    <name type="scientific">Oceanobacillus kapialis</name>
    <dbReference type="NCBI Taxonomy" id="481353"/>
    <lineage>
        <taxon>Bacteria</taxon>
        <taxon>Bacillati</taxon>
        <taxon>Bacillota</taxon>
        <taxon>Bacilli</taxon>
        <taxon>Bacillales</taxon>
        <taxon>Bacillaceae</taxon>
        <taxon>Oceanobacillus</taxon>
    </lineage>
</organism>
<gene>
    <name evidence="2" type="ORF">ACFSUN_06805</name>
</gene>
<evidence type="ECO:0000256" key="1">
    <source>
        <dbReference type="SAM" id="Phobius"/>
    </source>
</evidence>
<comment type="caution">
    <text evidence="2">The sequence shown here is derived from an EMBL/GenBank/DDBJ whole genome shotgun (WGS) entry which is preliminary data.</text>
</comment>
<dbReference type="EMBL" id="JBHUMX010000014">
    <property type="protein sequence ID" value="MFD2628495.1"/>
    <property type="molecule type" value="Genomic_DNA"/>
</dbReference>
<keyword evidence="3" id="KW-1185">Reference proteome</keyword>
<protein>
    <submittedName>
        <fullName evidence="2">Uncharacterized protein</fullName>
    </submittedName>
</protein>
<proteinExistence type="predicted"/>
<keyword evidence="1" id="KW-0472">Membrane</keyword>
<sequence>MILSTVILGWIGMGIFITVFFTFLKLMKNKEHGFLHLLMGIMYAMWLPLPFALYSEIGQDFVFTGSIFGFVYLFMLVITMGFQTGHIVHVVKQEQSEIWGERASWMLDTFTTSFEGLASVFKSIWSIFLSYCLLVKRRNMDGCINEFV</sequence>
<accession>A0ABW5PZ29</accession>
<feature type="transmembrane region" description="Helical" evidence="1">
    <location>
        <begin position="34"/>
        <end position="55"/>
    </location>
</feature>
<feature type="transmembrane region" description="Helical" evidence="1">
    <location>
        <begin position="61"/>
        <end position="82"/>
    </location>
</feature>
<evidence type="ECO:0000313" key="2">
    <source>
        <dbReference type="EMBL" id="MFD2628495.1"/>
    </source>
</evidence>
<keyword evidence="1" id="KW-0812">Transmembrane</keyword>